<sequence length="325" mass="35129">MKEPVCPKVVAIGGGTGLSTMLRGLKYRNWHLTAVVTVGDDGGSSGRLRTDLNMLPPGDIRNVLVALADTEPLLEKMLQYRFKQGEGLIGHSLGNLLLAALNDVTGDFVKGIKELSRVLAVKGKVLPASNQAVVLKATMTDGTEVVGESQIPLAGKRIQRLELIPGDVAANEEAVKEIMDADCLIVGPGSLYTSLLPNLLVKGLVEAVRRSSALKIFVCNLMTQPGETDGLNAVDHLKVFDEHVGNNLFDLVIVNCAELPPSIARQYAEKGSYPVEPAVEALAAMGYQVIADNLISYETYLRHNANRLGDLIEQALKQWLENRRN</sequence>
<comment type="subcellular location">
    <subcellularLocation>
        <location evidence="2">Cytoplasm</location>
    </subcellularLocation>
</comment>
<keyword evidence="1 2" id="KW-0963">Cytoplasm</keyword>
<evidence type="ECO:0000313" key="4">
    <source>
        <dbReference type="Proteomes" id="UP000196475"/>
    </source>
</evidence>
<gene>
    <name evidence="3" type="ORF">BAA01_13775</name>
</gene>
<dbReference type="EMBL" id="LZRT01000066">
    <property type="protein sequence ID" value="OUM88076.1"/>
    <property type="molecule type" value="Genomic_DNA"/>
</dbReference>
<organism evidence="3 4">
    <name type="scientific">Bacillus thermozeamaize</name>
    <dbReference type="NCBI Taxonomy" id="230954"/>
    <lineage>
        <taxon>Bacteria</taxon>
        <taxon>Bacillati</taxon>
        <taxon>Bacillota</taxon>
        <taxon>Bacilli</taxon>
        <taxon>Bacillales</taxon>
        <taxon>Bacillaceae</taxon>
        <taxon>Bacillus</taxon>
    </lineage>
</organism>
<dbReference type="CDD" id="cd07187">
    <property type="entry name" value="YvcK_like"/>
    <property type="match status" value="1"/>
</dbReference>
<evidence type="ECO:0000313" key="3">
    <source>
        <dbReference type="EMBL" id="OUM88076.1"/>
    </source>
</evidence>
<dbReference type="NCBIfam" id="TIGR01826">
    <property type="entry name" value="CofD_related"/>
    <property type="match status" value="1"/>
</dbReference>
<dbReference type="PANTHER" id="PTHR30135">
    <property type="entry name" value="UNCHARACTERIZED PROTEIN YVCK-RELATED"/>
    <property type="match status" value="1"/>
</dbReference>
<dbReference type="AlphaFoldDB" id="A0A1Y3PPM4"/>
<dbReference type="GO" id="GO:0008360">
    <property type="term" value="P:regulation of cell shape"/>
    <property type="evidence" value="ECO:0007669"/>
    <property type="project" value="UniProtKB-UniRule"/>
</dbReference>
<name>A0A1Y3PPM4_9BACI</name>
<proteinExistence type="inferred from homology"/>
<dbReference type="Proteomes" id="UP000196475">
    <property type="component" value="Unassembled WGS sequence"/>
</dbReference>
<evidence type="ECO:0000256" key="1">
    <source>
        <dbReference type="ARBA" id="ARBA00022490"/>
    </source>
</evidence>
<comment type="function">
    <text evidence="2">Required for morphogenesis under gluconeogenic growth conditions.</text>
</comment>
<dbReference type="GO" id="GO:0005737">
    <property type="term" value="C:cytoplasm"/>
    <property type="evidence" value="ECO:0007669"/>
    <property type="project" value="UniProtKB-SubCell"/>
</dbReference>
<dbReference type="SUPFAM" id="SSF142338">
    <property type="entry name" value="CofD-like"/>
    <property type="match status" value="1"/>
</dbReference>
<dbReference type="Pfam" id="PF01933">
    <property type="entry name" value="CofD"/>
    <property type="match status" value="1"/>
</dbReference>
<dbReference type="PANTHER" id="PTHR30135:SF3">
    <property type="entry name" value="GLUCONEOGENESIS FACTOR-RELATED"/>
    <property type="match status" value="1"/>
</dbReference>
<evidence type="ECO:0000256" key="2">
    <source>
        <dbReference type="HAMAP-Rule" id="MF_00973"/>
    </source>
</evidence>
<dbReference type="InterPro" id="IPR002882">
    <property type="entry name" value="CofD"/>
</dbReference>
<protein>
    <recommendedName>
        <fullName evidence="2">Gluconeogenesis factor</fullName>
    </recommendedName>
</protein>
<accession>A0A1Y3PPM4</accession>
<comment type="caution">
    <text evidence="3">The sequence shown here is derived from an EMBL/GenBank/DDBJ whole genome shotgun (WGS) entry which is preliminary data.</text>
</comment>
<dbReference type="GO" id="GO:0043743">
    <property type="term" value="F:LPPG:FO 2-phospho-L-lactate transferase activity"/>
    <property type="evidence" value="ECO:0007669"/>
    <property type="project" value="InterPro"/>
</dbReference>
<dbReference type="Gene3D" id="3.40.50.10680">
    <property type="entry name" value="CofD-like domains"/>
    <property type="match status" value="1"/>
</dbReference>
<dbReference type="InterPro" id="IPR010119">
    <property type="entry name" value="Gluconeogen_factor"/>
</dbReference>
<dbReference type="InterPro" id="IPR038136">
    <property type="entry name" value="CofD-like_dom_sf"/>
</dbReference>
<comment type="similarity">
    <text evidence="2">Belongs to the gluconeogenesis factor family.</text>
</comment>
<dbReference type="HAMAP" id="MF_00973">
    <property type="entry name" value="Gluconeogen_factor"/>
    <property type="match status" value="1"/>
</dbReference>
<reference evidence="4" key="1">
    <citation type="submission" date="2016-06" db="EMBL/GenBank/DDBJ databases">
        <authorList>
            <person name="Nascimento L."/>
            <person name="Pereira R.V."/>
            <person name="Martins L.F."/>
            <person name="Quaggio R.B."/>
            <person name="Silva A.M."/>
            <person name="Setubal J.C."/>
        </authorList>
    </citation>
    <scope>NUCLEOTIDE SEQUENCE [LARGE SCALE GENOMIC DNA]</scope>
</reference>